<dbReference type="RefSeq" id="WP_304449618.1">
    <property type="nucleotide sequence ID" value="NZ_JARRAH010000002.1"/>
</dbReference>
<reference evidence="1 2" key="1">
    <citation type="journal article" date="2019" name="Int. J. Syst. Evol. Microbiol.">
        <title>The Global Catalogue of Microorganisms (GCM) 10K type strain sequencing project: providing services to taxonomists for standard genome sequencing and annotation.</title>
        <authorList>
            <consortium name="The Broad Institute Genomics Platform"/>
            <consortium name="The Broad Institute Genome Sequencing Center for Infectious Disease"/>
            <person name="Wu L."/>
            <person name="Ma J."/>
        </authorList>
    </citation>
    <scope>NUCLEOTIDE SEQUENCE [LARGE SCALE GENOMIC DNA]</scope>
    <source>
        <strain evidence="1 2">PSRA2</strain>
    </source>
</reference>
<comment type="caution">
    <text evidence="1">The sequence shown here is derived from an EMBL/GenBank/DDBJ whole genome shotgun (WGS) entry which is preliminary data.</text>
</comment>
<name>A0ABD5UC32_9EURY</name>
<dbReference type="EMBL" id="JBHSXM010000002">
    <property type="protein sequence ID" value="MFC6837899.1"/>
    <property type="molecule type" value="Genomic_DNA"/>
</dbReference>
<organism evidence="1 2">
    <name type="scientific">Halomarina ordinaria</name>
    <dbReference type="NCBI Taxonomy" id="3033939"/>
    <lineage>
        <taxon>Archaea</taxon>
        <taxon>Methanobacteriati</taxon>
        <taxon>Methanobacteriota</taxon>
        <taxon>Stenosarchaea group</taxon>
        <taxon>Halobacteria</taxon>
        <taxon>Halobacteriales</taxon>
        <taxon>Natronomonadaceae</taxon>
        <taxon>Halomarina</taxon>
    </lineage>
</organism>
<evidence type="ECO:0000313" key="2">
    <source>
        <dbReference type="Proteomes" id="UP001596406"/>
    </source>
</evidence>
<gene>
    <name evidence="1" type="ORF">ACFQHK_15550</name>
</gene>
<dbReference type="Proteomes" id="UP001596406">
    <property type="component" value="Unassembled WGS sequence"/>
</dbReference>
<sequence>MSIRDIYATSFDEQRAIDHTSGACEEYRRRVENPKADRTVRKYLQKLARYSLVRIEGASRDRH</sequence>
<proteinExistence type="predicted"/>
<protein>
    <submittedName>
        <fullName evidence="1">Uncharacterized protein</fullName>
    </submittedName>
</protein>
<accession>A0ABD5UC32</accession>
<dbReference type="AlphaFoldDB" id="A0ABD5UC32"/>
<keyword evidence="2" id="KW-1185">Reference proteome</keyword>
<evidence type="ECO:0000313" key="1">
    <source>
        <dbReference type="EMBL" id="MFC6837899.1"/>
    </source>
</evidence>